<feature type="transmembrane region" description="Helical" evidence="1">
    <location>
        <begin position="144"/>
        <end position="165"/>
    </location>
</feature>
<accession>A0ABV7GXN8</accession>
<feature type="transmembrane region" description="Helical" evidence="1">
    <location>
        <begin position="180"/>
        <end position="204"/>
    </location>
</feature>
<dbReference type="RefSeq" id="WP_275634902.1">
    <property type="nucleotide sequence ID" value="NZ_JARGYD010000013.1"/>
</dbReference>
<keyword evidence="3" id="KW-1185">Reference proteome</keyword>
<evidence type="ECO:0000313" key="2">
    <source>
        <dbReference type="EMBL" id="MFC3144740.1"/>
    </source>
</evidence>
<keyword evidence="1" id="KW-0812">Transmembrane</keyword>
<proteinExistence type="predicted"/>
<gene>
    <name evidence="2" type="ORF">ACFOGP_18605</name>
</gene>
<sequence>MTNSNYNDPEALLAAFVALAADILGVDTSEIDADVSIDNLFKKLRHWRRFSDRHLELAQISSEDAIALMRDSQPDHADSKWHAEMRALSVLAGFSVPARKLLEKRQEKFEAPTIRSLSATYATGVYHPCGIAAKMYEPKTRREVFKTAYFVVVAIPVLSAIFAWGSCSASECVHRPHSETFAFVSILLSIFAVVYFGIFLSWGFRALRG</sequence>
<comment type="caution">
    <text evidence="2">The sequence shown here is derived from an EMBL/GenBank/DDBJ whole genome shotgun (WGS) entry which is preliminary data.</text>
</comment>
<name>A0ABV7GXN8_9RHOB</name>
<evidence type="ECO:0000313" key="3">
    <source>
        <dbReference type="Proteomes" id="UP001595632"/>
    </source>
</evidence>
<reference evidence="3" key="1">
    <citation type="journal article" date="2019" name="Int. J. Syst. Evol. Microbiol.">
        <title>The Global Catalogue of Microorganisms (GCM) 10K type strain sequencing project: providing services to taxonomists for standard genome sequencing and annotation.</title>
        <authorList>
            <consortium name="The Broad Institute Genomics Platform"/>
            <consortium name="The Broad Institute Genome Sequencing Center for Infectious Disease"/>
            <person name="Wu L."/>
            <person name="Ma J."/>
        </authorList>
    </citation>
    <scope>NUCLEOTIDE SEQUENCE [LARGE SCALE GENOMIC DNA]</scope>
    <source>
        <strain evidence="3">KCTC 52366</strain>
    </source>
</reference>
<dbReference type="EMBL" id="JBHRTB010000010">
    <property type="protein sequence ID" value="MFC3144740.1"/>
    <property type="molecule type" value="Genomic_DNA"/>
</dbReference>
<keyword evidence="1" id="KW-1133">Transmembrane helix</keyword>
<evidence type="ECO:0000256" key="1">
    <source>
        <dbReference type="SAM" id="Phobius"/>
    </source>
</evidence>
<protein>
    <submittedName>
        <fullName evidence="2">Uncharacterized protein</fullName>
    </submittedName>
</protein>
<keyword evidence="1" id="KW-0472">Membrane</keyword>
<organism evidence="2 3">
    <name type="scientific">Psychromarinibacter halotolerans</name>
    <dbReference type="NCBI Taxonomy" id="1775175"/>
    <lineage>
        <taxon>Bacteria</taxon>
        <taxon>Pseudomonadati</taxon>
        <taxon>Pseudomonadota</taxon>
        <taxon>Alphaproteobacteria</taxon>
        <taxon>Rhodobacterales</taxon>
        <taxon>Paracoccaceae</taxon>
        <taxon>Psychromarinibacter</taxon>
    </lineage>
</organism>
<dbReference type="Proteomes" id="UP001595632">
    <property type="component" value="Unassembled WGS sequence"/>
</dbReference>